<comment type="caution">
    <text evidence="1">The sequence shown here is derived from an EMBL/GenBank/DDBJ whole genome shotgun (WGS) entry which is preliminary data.</text>
</comment>
<sequence length="44" mass="5101">MGWLWFLLGLWAGGTVGVLAQALVQARRVRQWKQQLEKLSHPRD</sequence>
<protein>
    <submittedName>
        <fullName evidence="1">DUF3789 domain-containing protein</fullName>
    </submittedName>
</protein>
<organism evidence="1 2">
    <name type="scientific">Candidatus Egerieicola faecale</name>
    <dbReference type="NCBI Taxonomy" id="2840774"/>
    <lineage>
        <taxon>Bacteria</taxon>
        <taxon>Bacillati</taxon>
        <taxon>Bacillota</taxon>
        <taxon>Clostridia</taxon>
        <taxon>Eubacteriales</taxon>
        <taxon>Oscillospiraceae</taxon>
        <taxon>Oscillospiraceae incertae sedis</taxon>
        <taxon>Candidatus Egerieicola</taxon>
    </lineage>
</organism>
<accession>A0A9D1ISG3</accession>
<dbReference type="Proteomes" id="UP000824082">
    <property type="component" value="Unassembled WGS sequence"/>
</dbReference>
<dbReference type="EMBL" id="DVMX01000020">
    <property type="protein sequence ID" value="HIU41144.1"/>
    <property type="molecule type" value="Genomic_DNA"/>
</dbReference>
<evidence type="ECO:0000313" key="1">
    <source>
        <dbReference type="EMBL" id="HIU41144.1"/>
    </source>
</evidence>
<name>A0A9D1ISG3_9FIRM</name>
<gene>
    <name evidence="1" type="ORF">IAD19_01165</name>
</gene>
<reference evidence="1" key="2">
    <citation type="journal article" date="2021" name="PeerJ">
        <title>Extensive microbial diversity within the chicken gut microbiome revealed by metagenomics and culture.</title>
        <authorList>
            <person name="Gilroy R."/>
            <person name="Ravi A."/>
            <person name="Getino M."/>
            <person name="Pursley I."/>
            <person name="Horton D.L."/>
            <person name="Alikhan N.F."/>
            <person name="Baker D."/>
            <person name="Gharbi K."/>
            <person name="Hall N."/>
            <person name="Watson M."/>
            <person name="Adriaenssens E.M."/>
            <person name="Foster-Nyarko E."/>
            <person name="Jarju S."/>
            <person name="Secka A."/>
            <person name="Antonio M."/>
            <person name="Oren A."/>
            <person name="Chaudhuri R.R."/>
            <person name="La Ragione R."/>
            <person name="Hildebrand F."/>
            <person name="Pallen M.J."/>
        </authorList>
    </citation>
    <scope>NUCLEOTIDE SEQUENCE</scope>
    <source>
        <strain evidence="1">4509</strain>
    </source>
</reference>
<dbReference type="AlphaFoldDB" id="A0A9D1ISG3"/>
<reference evidence="1" key="1">
    <citation type="submission" date="2020-10" db="EMBL/GenBank/DDBJ databases">
        <authorList>
            <person name="Gilroy R."/>
        </authorList>
    </citation>
    <scope>NUCLEOTIDE SEQUENCE</scope>
    <source>
        <strain evidence="1">4509</strain>
    </source>
</reference>
<evidence type="ECO:0000313" key="2">
    <source>
        <dbReference type="Proteomes" id="UP000824082"/>
    </source>
</evidence>
<proteinExistence type="predicted"/>